<comment type="caution">
    <text evidence="1">The sequence shown here is derived from an EMBL/GenBank/DDBJ whole genome shotgun (WGS) entry which is preliminary data.</text>
</comment>
<protein>
    <submittedName>
        <fullName evidence="1">Uncharacterized protein</fullName>
    </submittedName>
</protein>
<name>A0A0V1GDA7_TRIPS</name>
<dbReference type="EMBL" id="JYDS01003385">
    <property type="protein sequence ID" value="KRY96235.1"/>
    <property type="molecule type" value="Genomic_DNA"/>
</dbReference>
<proteinExistence type="predicted"/>
<accession>A0A0V1GDA7</accession>
<gene>
    <name evidence="1" type="ORF">T4B_9445</name>
</gene>
<evidence type="ECO:0000313" key="1">
    <source>
        <dbReference type="EMBL" id="KRY96235.1"/>
    </source>
</evidence>
<reference evidence="1 2" key="1">
    <citation type="submission" date="2015-01" db="EMBL/GenBank/DDBJ databases">
        <title>Evolution of Trichinella species and genotypes.</title>
        <authorList>
            <person name="Korhonen P.K."/>
            <person name="Edoardo P."/>
            <person name="Giuseppe L.R."/>
            <person name="Gasser R.B."/>
        </authorList>
    </citation>
    <scope>NUCLEOTIDE SEQUENCE [LARGE SCALE GENOMIC DNA]</scope>
    <source>
        <strain evidence="1">ISS588</strain>
    </source>
</reference>
<dbReference type="AlphaFoldDB" id="A0A0V1GDA7"/>
<sequence length="32" mass="3574">MKVLVAFVAKENLEGIYSTTTEFLALKLSKTQ</sequence>
<evidence type="ECO:0000313" key="2">
    <source>
        <dbReference type="Proteomes" id="UP000054805"/>
    </source>
</evidence>
<organism evidence="1 2">
    <name type="scientific">Trichinella pseudospiralis</name>
    <name type="common">Parasitic roundworm</name>
    <dbReference type="NCBI Taxonomy" id="6337"/>
    <lineage>
        <taxon>Eukaryota</taxon>
        <taxon>Metazoa</taxon>
        <taxon>Ecdysozoa</taxon>
        <taxon>Nematoda</taxon>
        <taxon>Enoplea</taxon>
        <taxon>Dorylaimia</taxon>
        <taxon>Trichinellida</taxon>
        <taxon>Trichinellidae</taxon>
        <taxon>Trichinella</taxon>
    </lineage>
</organism>
<keyword evidence="2" id="KW-1185">Reference proteome</keyword>
<dbReference type="Proteomes" id="UP000054805">
    <property type="component" value="Unassembled WGS sequence"/>
</dbReference>